<sequence length="60" mass="7091">MSDGNSKKSKLSWSKKMVRKWFFNIKGKAENFQADVVYGGWHFLLLSFNMKSDSDHTWVF</sequence>
<accession>A0A2P2N5L8</accession>
<protein>
    <submittedName>
        <fullName evidence="1">Uncharacterized protein</fullName>
    </submittedName>
</protein>
<organism evidence="1">
    <name type="scientific">Rhizophora mucronata</name>
    <name type="common">Asiatic mangrove</name>
    <dbReference type="NCBI Taxonomy" id="61149"/>
    <lineage>
        <taxon>Eukaryota</taxon>
        <taxon>Viridiplantae</taxon>
        <taxon>Streptophyta</taxon>
        <taxon>Embryophyta</taxon>
        <taxon>Tracheophyta</taxon>
        <taxon>Spermatophyta</taxon>
        <taxon>Magnoliopsida</taxon>
        <taxon>eudicotyledons</taxon>
        <taxon>Gunneridae</taxon>
        <taxon>Pentapetalae</taxon>
        <taxon>rosids</taxon>
        <taxon>fabids</taxon>
        <taxon>Malpighiales</taxon>
        <taxon>Rhizophoraceae</taxon>
        <taxon>Rhizophora</taxon>
    </lineage>
</organism>
<evidence type="ECO:0000313" key="1">
    <source>
        <dbReference type="EMBL" id="MBX37801.1"/>
    </source>
</evidence>
<name>A0A2P2N5L8_RHIMU</name>
<dbReference type="EMBL" id="GGEC01057317">
    <property type="protein sequence ID" value="MBX37801.1"/>
    <property type="molecule type" value="Transcribed_RNA"/>
</dbReference>
<reference evidence="1" key="1">
    <citation type="submission" date="2018-02" db="EMBL/GenBank/DDBJ databases">
        <title>Rhizophora mucronata_Transcriptome.</title>
        <authorList>
            <person name="Meera S.P."/>
            <person name="Sreeshan A."/>
            <person name="Augustine A."/>
        </authorList>
    </citation>
    <scope>NUCLEOTIDE SEQUENCE</scope>
    <source>
        <tissue evidence="1">Leaf</tissue>
    </source>
</reference>
<proteinExistence type="predicted"/>
<dbReference type="AlphaFoldDB" id="A0A2P2N5L8"/>